<protein>
    <recommendedName>
        <fullName evidence="4">SH3 domain-containing protein</fullName>
    </recommendedName>
</protein>
<evidence type="ECO:0008006" key="4">
    <source>
        <dbReference type="Google" id="ProtNLM"/>
    </source>
</evidence>
<dbReference type="RefSeq" id="WP_140620926.1">
    <property type="nucleotide sequence ID" value="NZ_VFRQ01000003.1"/>
</dbReference>
<gene>
    <name evidence="2" type="ORF">FJM65_07750</name>
</gene>
<keyword evidence="3" id="KW-1185">Reference proteome</keyword>
<evidence type="ECO:0000256" key="1">
    <source>
        <dbReference type="SAM" id="SignalP"/>
    </source>
</evidence>
<dbReference type="EMBL" id="VFRQ01000003">
    <property type="protein sequence ID" value="TPE44901.1"/>
    <property type="molecule type" value="Genomic_DNA"/>
</dbReference>
<proteinExistence type="predicted"/>
<keyword evidence="1" id="KW-0732">Signal</keyword>
<name>A0A501WCF3_9BACT</name>
<feature type="chain" id="PRO_5021493161" description="SH3 domain-containing protein" evidence="1">
    <location>
        <begin position="19"/>
        <end position="226"/>
    </location>
</feature>
<dbReference type="AlphaFoldDB" id="A0A501WCF3"/>
<dbReference type="OrthoDB" id="7054664at2"/>
<feature type="signal peptide" evidence="1">
    <location>
        <begin position="1"/>
        <end position="18"/>
    </location>
</feature>
<dbReference type="Proteomes" id="UP000316727">
    <property type="component" value="Unassembled WGS sequence"/>
</dbReference>
<comment type="caution">
    <text evidence="2">The sequence shown here is derived from an EMBL/GenBank/DDBJ whole genome shotgun (WGS) entry which is preliminary data.</text>
</comment>
<reference evidence="2 3" key="1">
    <citation type="submission" date="2019-06" db="EMBL/GenBank/DDBJ databases">
        <title>A novel bacterium of genus Pontibacter, isolated from marine sediment.</title>
        <authorList>
            <person name="Huang H."/>
            <person name="Mo K."/>
            <person name="Hu Y."/>
        </authorList>
    </citation>
    <scope>NUCLEOTIDE SEQUENCE [LARGE SCALE GENOMIC DNA]</scope>
    <source>
        <strain evidence="2 3">HB172049</strain>
    </source>
</reference>
<evidence type="ECO:0000313" key="3">
    <source>
        <dbReference type="Proteomes" id="UP000316727"/>
    </source>
</evidence>
<organism evidence="2 3">
    <name type="scientific">Pontibacter mangrovi</name>
    <dbReference type="NCBI Taxonomy" id="2589816"/>
    <lineage>
        <taxon>Bacteria</taxon>
        <taxon>Pseudomonadati</taxon>
        <taxon>Bacteroidota</taxon>
        <taxon>Cytophagia</taxon>
        <taxon>Cytophagales</taxon>
        <taxon>Hymenobacteraceae</taxon>
        <taxon>Pontibacter</taxon>
    </lineage>
</organism>
<accession>A0A501WCF3</accession>
<sequence>MKKLILLLLLLNFTTAQAQVAIIQDKDGFTSVREKPSSKAQIIHQLKPNEVFWYNYDENNANGDWVAVFIPTNKYSLNGNLCSTQPYFTGYIHKSKLLPLDKLKPYTSLGFTFHYSTKKFDPNSHYIDYRDGKIVTAVDGRHPWGTDGNMPVTEVEAMVVSVNGKSIDVPKHLYMDIFECDNEFQVYENGDTYFVHQWNSDGAGAYEIVWVLTNWGLTQRLVGNMI</sequence>
<evidence type="ECO:0000313" key="2">
    <source>
        <dbReference type="EMBL" id="TPE44901.1"/>
    </source>
</evidence>